<dbReference type="RefSeq" id="WP_136340003.1">
    <property type="nucleotide sequence ID" value="NZ_SSMD01000007.1"/>
</dbReference>
<keyword evidence="11 19" id="KW-0460">Magnesium</keyword>
<dbReference type="NCBIfam" id="TIGR00317">
    <property type="entry name" value="cobS"/>
    <property type="match status" value="1"/>
</dbReference>
<evidence type="ECO:0000256" key="8">
    <source>
        <dbReference type="ARBA" id="ARBA00022573"/>
    </source>
</evidence>
<evidence type="ECO:0000256" key="1">
    <source>
        <dbReference type="ARBA" id="ARBA00001946"/>
    </source>
</evidence>
<comment type="similarity">
    <text evidence="4 19">Belongs to the CobS family.</text>
</comment>
<keyword evidence="13 19" id="KW-0472">Membrane</keyword>
<dbReference type="GO" id="GO:0051073">
    <property type="term" value="F:adenosylcobinamide-GDP ribazoletransferase activity"/>
    <property type="evidence" value="ECO:0007669"/>
    <property type="project" value="UniProtKB-UniRule"/>
</dbReference>
<protein>
    <recommendedName>
        <fullName evidence="6 19">Adenosylcobinamide-GDP ribazoletransferase</fullName>
        <ecNumber evidence="5 19">2.7.8.26</ecNumber>
    </recommendedName>
    <alternativeName>
        <fullName evidence="16 19">Cobalamin synthase</fullName>
    </alternativeName>
    <alternativeName>
        <fullName evidence="15 19">Cobalamin-5'-phosphate synthase</fullName>
    </alternativeName>
</protein>
<keyword evidence="8 19" id="KW-0169">Cobalamin biosynthesis</keyword>
<dbReference type="UniPathway" id="UPA00148">
    <property type="reaction ID" value="UER00238"/>
</dbReference>
<name>A0A4S3M8G3_9RHOB</name>
<dbReference type="PANTHER" id="PTHR34148:SF1">
    <property type="entry name" value="ADENOSYLCOBINAMIDE-GDP RIBAZOLETRANSFERASE"/>
    <property type="match status" value="1"/>
</dbReference>
<keyword evidence="10 19" id="KW-0812">Transmembrane</keyword>
<dbReference type="InterPro" id="IPR003805">
    <property type="entry name" value="CobS"/>
</dbReference>
<evidence type="ECO:0000256" key="7">
    <source>
        <dbReference type="ARBA" id="ARBA00022475"/>
    </source>
</evidence>
<dbReference type="Pfam" id="PF02654">
    <property type="entry name" value="CobS"/>
    <property type="match status" value="1"/>
</dbReference>
<gene>
    <name evidence="19 20" type="primary">cobS</name>
    <name evidence="20" type="ORF">E7681_14345</name>
</gene>
<dbReference type="PANTHER" id="PTHR34148">
    <property type="entry name" value="ADENOSYLCOBINAMIDE-GDP RIBAZOLETRANSFERASE"/>
    <property type="match status" value="1"/>
</dbReference>
<keyword evidence="21" id="KW-1185">Reference proteome</keyword>
<evidence type="ECO:0000256" key="16">
    <source>
        <dbReference type="ARBA" id="ARBA00032853"/>
    </source>
</evidence>
<evidence type="ECO:0000256" key="3">
    <source>
        <dbReference type="ARBA" id="ARBA00004663"/>
    </source>
</evidence>
<dbReference type="GO" id="GO:0005886">
    <property type="term" value="C:plasma membrane"/>
    <property type="evidence" value="ECO:0007669"/>
    <property type="project" value="UniProtKB-SubCell"/>
</dbReference>
<evidence type="ECO:0000256" key="11">
    <source>
        <dbReference type="ARBA" id="ARBA00022842"/>
    </source>
</evidence>
<evidence type="ECO:0000256" key="10">
    <source>
        <dbReference type="ARBA" id="ARBA00022692"/>
    </source>
</evidence>
<evidence type="ECO:0000256" key="14">
    <source>
        <dbReference type="ARBA" id="ARBA00025228"/>
    </source>
</evidence>
<evidence type="ECO:0000313" key="21">
    <source>
        <dbReference type="Proteomes" id="UP000306113"/>
    </source>
</evidence>
<comment type="function">
    <text evidence="14 19">Joins adenosylcobinamide-GDP and alpha-ribazole to generate adenosylcobalamin (Ado-cobalamin). Also synthesizes adenosylcobalamin 5'-phosphate from adenosylcobinamide-GDP and alpha-ribazole 5'-phosphate.</text>
</comment>
<dbReference type="EC" id="2.7.8.26" evidence="5 19"/>
<dbReference type="GO" id="GO:0009236">
    <property type="term" value="P:cobalamin biosynthetic process"/>
    <property type="evidence" value="ECO:0007669"/>
    <property type="project" value="UniProtKB-UniRule"/>
</dbReference>
<keyword evidence="12 19" id="KW-1133">Transmembrane helix</keyword>
<comment type="catalytic activity">
    <reaction evidence="17 19">
        <text>alpha-ribazole + adenosylcob(III)inamide-GDP = adenosylcob(III)alamin + GMP + H(+)</text>
        <dbReference type="Rhea" id="RHEA:16049"/>
        <dbReference type="ChEBI" id="CHEBI:10329"/>
        <dbReference type="ChEBI" id="CHEBI:15378"/>
        <dbReference type="ChEBI" id="CHEBI:18408"/>
        <dbReference type="ChEBI" id="CHEBI:58115"/>
        <dbReference type="ChEBI" id="CHEBI:60487"/>
        <dbReference type="EC" id="2.7.8.26"/>
    </reaction>
</comment>
<dbReference type="OrthoDB" id="9794626at2"/>
<dbReference type="HAMAP" id="MF_00719">
    <property type="entry name" value="CobS"/>
    <property type="match status" value="1"/>
</dbReference>
<keyword evidence="7 19" id="KW-1003">Cell membrane</keyword>
<evidence type="ECO:0000256" key="5">
    <source>
        <dbReference type="ARBA" id="ARBA00013200"/>
    </source>
</evidence>
<comment type="caution">
    <text evidence="20">The sequence shown here is derived from an EMBL/GenBank/DDBJ whole genome shotgun (WGS) entry which is preliminary data.</text>
</comment>
<dbReference type="Proteomes" id="UP000306113">
    <property type="component" value="Unassembled WGS sequence"/>
</dbReference>
<comment type="pathway">
    <text evidence="3 19">Cofactor biosynthesis; adenosylcobalamin biosynthesis; adenosylcobalamin from cob(II)yrinate a,c-diamide: step 7/7.</text>
</comment>
<evidence type="ECO:0000256" key="19">
    <source>
        <dbReference type="HAMAP-Rule" id="MF_00719"/>
    </source>
</evidence>
<evidence type="ECO:0000256" key="13">
    <source>
        <dbReference type="ARBA" id="ARBA00023136"/>
    </source>
</evidence>
<evidence type="ECO:0000256" key="12">
    <source>
        <dbReference type="ARBA" id="ARBA00022989"/>
    </source>
</evidence>
<accession>A0A4S3M8G3</accession>
<feature type="transmembrane region" description="Helical" evidence="19">
    <location>
        <begin position="143"/>
        <end position="164"/>
    </location>
</feature>
<evidence type="ECO:0000256" key="6">
    <source>
        <dbReference type="ARBA" id="ARBA00015850"/>
    </source>
</evidence>
<comment type="cofactor">
    <cofactor evidence="1 19">
        <name>Mg(2+)</name>
        <dbReference type="ChEBI" id="CHEBI:18420"/>
    </cofactor>
</comment>
<evidence type="ECO:0000256" key="4">
    <source>
        <dbReference type="ARBA" id="ARBA00010561"/>
    </source>
</evidence>
<reference evidence="20 21" key="1">
    <citation type="submission" date="2019-04" db="EMBL/GenBank/DDBJ databases">
        <title>Draft genome sequence of Youngimonas vesicularis.</title>
        <authorList>
            <person name="Hameed A."/>
        </authorList>
    </citation>
    <scope>NUCLEOTIDE SEQUENCE [LARGE SCALE GENOMIC DNA]</scope>
    <source>
        <strain evidence="20 21">CC-AMW-E</strain>
    </source>
</reference>
<evidence type="ECO:0000256" key="9">
    <source>
        <dbReference type="ARBA" id="ARBA00022679"/>
    </source>
</evidence>
<evidence type="ECO:0000256" key="15">
    <source>
        <dbReference type="ARBA" id="ARBA00032605"/>
    </source>
</evidence>
<evidence type="ECO:0000313" key="20">
    <source>
        <dbReference type="EMBL" id="THD72605.1"/>
    </source>
</evidence>
<organism evidence="20 21">
    <name type="scientific">Thalassobius vesicularis</name>
    <dbReference type="NCBI Taxonomy" id="1294297"/>
    <lineage>
        <taxon>Bacteria</taxon>
        <taxon>Pseudomonadati</taxon>
        <taxon>Pseudomonadota</taxon>
        <taxon>Alphaproteobacteria</taxon>
        <taxon>Rhodobacterales</taxon>
        <taxon>Roseobacteraceae</taxon>
        <taxon>Thalassovita</taxon>
    </lineage>
</organism>
<evidence type="ECO:0000256" key="2">
    <source>
        <dbReference type="ARBA" id="ARBA00004651"/>
    </source>
</evidence>
<evidence type="ECO:0000256" key="17">
    <source>
        <dbReference type="ARBA" id="ARBA00048623"/>
    </source>
</evidence>
<dbReference type="EMBL" id="SSMD01000007">
    <property type="protein sequence ID" value="THD72605.1"/>
    <property type="molecule type" value="Genomic_DNA"/>
</dbReference>
<proteinExistence type="inferred from homology"/>
<dbReference type="GO" id="GO:0008818">
    <property type="term" value="F:cobalamin 5'-phosphate synthase activity"/>
    <property type="evidence" value="ECO:0007669"/>
    <property type="project" value="UniProtKB-UniRule"/>
</dbReference>
<dbReference type="AlphaFoldDB" id="A0A4S3M8G3"/>
<keyword evidence="9 19" id="KW-0808">Transferase</keyword>
<feature type="transmembrane region" description="Helical" evidence="19">
    <location>
        <begin position="176"/>
        <end position="197"/>
    </location>
</feature>
<comment type="subcellular location">
    <subcellularLocation>
        <location evidence="2 19">Cell membrane</location>
        <topology evidence="2 19">Multi-pass membrane protein</topology>
    </subcellularLocation>
</comment>
<feature type="transmembrane region" description="Helical" evidence="19">
    <location>
        <begin position="114"/>
        <end position="137"/>
    </location>
</feature>
<feature type="transmembrane region" description="Helical" evidence="19">
    <location>
        <begin position="53"/>
        <end position="80"/>
    </location>
</feature>
<comment type="catalytic activity">
    <reaction evidence="18 19">
        <text>alpha-ribazole 5'-phosphate + adenosylcob(III)inamide-GDP = adenosylcob(III)alamin 5'-phosphate + GMP + H(+)</text>
        <dbReference type="Rhea" id="RHEA:23560"/>
        <dbReference type="ChEBI" id="CHEBI:15378"/>
        <dbReference type="ChEBI" id="CHEBI:57918"/>
        <dbReference type="ChEBI" id="CHEBI:58115"/>
        <dbReference type="ChEBI" id="CHEBI:60487"/>
        <dbReference type="ChEBI" id="CHEBI:60493"/>
        <dbReference type="EC" id="2.7.8.26"/>
    </reaction>
</comment>
<sequence length="253" mass="25313">MQENDKTGIQLRDVAVALSLLTRVPLRLPDAAFARGAAASWAWPLAGLVPGTLAALAGQLCLGAGAGFAAVMALAASVIVTGAMHEDGLADVADGFWGGWDRARRLEIMKDSRIGAYGVMALILGFAARWSALSVLLASGGGAWALLGVAMLSRAGMPALMCWLPNARANGLSQSTGRPSAPVAGLAVAVALIGAGLCLGVSVLPVAVMIAAVVLCLGLIARAKIGGQTGDVLGASQQLAEIAGLGVLAALWA</sequence>
<evidence type="ECO:0000256" key="18">
    <source>
        <dbReference type="ARBA" id="ARBA00049504"/>
    </source>
</evidence>